<gene>
    <name evidence="2" type="ordered locus">Shew_0269</name>
</gene>
<proteinExistence type="predicted"/>
<feature type="chain" id="PRO_5002657049" description="Secreted protein" evidence="1">
    <location>
        <begin position="20"/>
        <end position="295"/>
    </location>
</feature>
<dbReference type="EMBL" id="CP000606">
    <property type="protein sequence ID" value="ABO22141.1"/>
    <property type="molecule type" value="Genomic_DNA"/>
</dbReference>
<dbReference type="AlphaFoldDB" id="A3Q9J3"/>
<dbReference type="RefSeq" id="WP_011864075.1">
    <property type="nucleotide sequence ID" value="NC_009092.1"/>
</dbReference>
<dbReference type="PANTHER" id="PTHR36057">
    <property type="match status" value="1"/>
</dbReference>
<dbReference type="HOGENOM" id="CLU_065609_1_0_6"/>
<sequence length="295" mass="32854" precursor="true">MSKVALLFMLSLLAHPTFAAQTLTQFHKRSGEQQPLVVELFTSQGCSSCPPMERWLSGFKQETGLWHYYFPLAFHVTYWNYLGWKDPFAKRAFSQRQYDYLNHKGISQVYTPQLVINGREWRPGGQALLPDESDKRAQVGRLSLTIAGQEFTASFDSRLPSNQGLTLHLALLGSGLATRVGRGENRGKHLVEDFVVLSHGRYSALARQPLNDPALLEQGSAKQGSAKQALVGQALAGQALTGKNWDKQTVTFSGNIEPLVKADNAPKRLAWVAWIEQDHIPLQAVGDWLLVEEAD</sequence>
<dbReference type="KEGG" id="slo:Shew_0269"/>
<dbReference type="eggNOG" id="COG5429">
    <property type="taxonomic scope" value="Bacteria"/>
</dbReference>
<evidence type="ECO:0000313" key="3">
    <source>
        <dbReference type="Proteomes" id="UP000001558"/>
    </source>
</evidence>
<evidence type="ECO:0000313" key="2">
    <source>
        <dbReference type="EMBL" id="ABO22141.1"/>
    </source>
</evidence>
<accession>A3Q9J3</accession>
<reference evidence="2 3" key="1">
    <citation type="submission" date="2007-03" db="EMBL/GenBank/DDBJ databases">
        <title>Complete sequence of Shewanella loihica PV-4.</title>
        <authorList>
            <consortium name="US DOE Joint Genome Institute"/>
            <person name="Copeland A."/>
            <person name="Lucas S."/>
            <person name="Lapidus A."/>
            <person name="Barry K."/>
            <person name="Detter J.C."/>
            <person name="Glavina del Rio T."/>
            <person name="Hammon N."/>
            <person name="Israni S."/>
            <person name="Dalin E."/>
            <person name="Tice H."/>
            <person name="Pitluck S."/>
            <person name="Chain P."/>
            <person name="Malfatti S."/>
            <person name="Shin M."/>
            <person name="Vergez L."/>
            <person name="Schmutz J."/>
            <person name="Larimer F."/>
            <person name="Land M."/>
            <person name="Hauser L."/>
            <person name="Kyrpides N."/>
            <person name="Mikhailova N."/>
            <person name="Romine M.F."/>
            <person name="Serres G."/>
            <person name="Fredrickson J."/>
            <person name="Tiedje J."/>
            <person name="Richardson P."/>
        </authorList>
    </citation>
    <scope>NUCLEOTIDE SEQUENCE [LARGE SCALE GENOMIC DNA]</scope>
    <source>
        <strain evidence="3">ATCC BAA-1088 / PV-4</strain>
    </source>
</reference>
<keyword evidence="1" id="KW-0732">Signal</keyword>
<protein>
    <recommendedName>
        <fullName evidence="4">Secreted protein</fullName>
    </recommendedName>
</protein>
<evidence type="ECO:0000256" key="1">
    <source>
        <dbReference type="SAM" id="SignalP"/>
    </source>
</evidence>
<evidence type="ECO:0008006" key="4">
    <source>
        <dbReference type="Google" id="ProtNLM"/>
    </source>
</evidence>
<name>A3Q9J3_SHELP</name>
<dbReference type="SUPFAM" id="SSF52833">
    <property type="entry name" value="Thioredoxin-like"/>
    <property type="match status" value="1"/>
</dbReference>
<dbReference type="OrthoDB" id="9808254at2"/>
<organism evidence="2 3">
    <name type="scientific">Shewanella loihica (strain ATCC BAA-1088 / PV-4)</name>
    <dbReference type="NCBI Taxonomy" id="323850"/>
    <lineage>
        <taxon>Bacteria</taxon>
        <taxon>Pseudomonadati</taxon>
        <taxon>Pseudomonadota</taxon>
        <taxon>Gammaproteobacteria</taxon>
        <taxon>Alteromonadales</taxon>
        <taxon>Shewanellaceae</taxon>
        <taxon>Shewanella</taxon>
    </lineage>
</organism>
<keyword evidence="3" id="KW-1185">Reference proteome</keyword>
<dbReference type="Pfam" id="PF06764">
    <property type="entry name" value="DUF1223"/>
    <property type="match status" value="1"/>
</dbReference>
<dbReference type="Proteomes" id="UP000001558">
    <property type="component" value="Chromosome"/>
</dbReference>
<feature type="signal peptide" evidence="1">
    <location>
        <begin position="1"/>
        <end position="19"/>
    </location>
</feature>
<dbReference type="PANTHER" id="PTHR36057:SF1">
    <property type="entry name" value="LIPOPROTEIN LIPID ATTACHMENT SITE-LIKE PROTEIN, PUTATIVE (DUF1223)-RELATED"/>
    <property type="match status" value="1"/>
</dbReference>
<dbReference type="InterPro" id="IPR036249">
    <property type="entry name" value="Thioredoxin-like_sf"/>
</dbReference>
<dbReference type="InterPro" id="IPR010634">
    <property type="entry name" value="DUF1223"/>
</dbReference>